<evidence type="ECO:0000259" key="5">
    <source>
        <dbReference type="Pfam" id="PF00294"/>
    </source>
</evidence>
<feature type="domain" description="Carbohydrate kinase PfkB" evidence="5">
    <location>
        <begin position="6"/>
        <end position="298"/>
    </location>
</feature>
<protein>
    <submittedName>
        <fullName evidence="6">Carbohydrate kinase family protein</fullName>
    </submittedName>
</protein>
<dbReference type="Gene3D" id="3.40.1190.20">
    <property type="match status" value="1"/>
</dbReference>
<comment type="similarity">
    <text evidence="1 4">Belongs to the carbohydrate kinase PfkB family.</text>
</comment>
<dbReference type="SUPFAM" id="SSF53613">
    <property type="entry name" value="Ribokinase-like"/>
    <property type="match status" value="1"/>
</dbReference>
<evidence type="ECO:0000256" key="3">
    <source>
        <dbReference type="ARBA" id="ARBA00022777"/>
    </source>
</evidence>
<dbReference type="PRINTS" id="PR00990">
    <property type="entry name" value="RIBOKINASE"/>
</dbReference>
<keyword evidence="7" id="KW-1185">Reference proteome</keyword>
<evidence type="ECO:0000313" key="6">
    <source>
        <dbReference type="EMBL" id="QJD87535.1"/>
    </source>
</evidence>
<dbReference type="InterPro" id="IPR011611">
    <property type="entry name" value="PfkB_dom"/>
</dbReference>
<dbReference type="PANTHER" id="PTHR10584:SF166">
    <property type="entry name" value="RIBOKINASE"/>
    <property type="match status" value="1"/>
</dbReference>
<dbReference type="KEGG" id="cheb:HH215_33050"/>
<dbReference type="RefSeq" id="WP_169283778.1">
    <property type="nucleotide sequence ID" value="NZ_CP051680.1"/>
</dbReference>
<dbReference type="InterPro" id="IPR029056">
    <property type="entry name" value="Ribokinase-like"/>
</dbReference>
<dbReference type="AlphaFoldDB" id="A0A7Z2VQZ7"/>
<dbReference type="GO" id="GO:0016301">
    <property type="term" value="F:kinase activity"/>
    <property type="evidence" value="ECO:0007669"/>
    <property type="project" value="UniProtKB-KW"/>
</dbReference>
<dbReference type="PANTHER" id="PTHR10584">
    <property type="entry name" value="SUGAR KINASE"/>
    <property type="match status" value="1"/>
</dbReference>
<evidence type="ECO:0000256" key="2">
    <source>
        <dbReference type="ARBA" id="ARBA00022679"/>
    </source>
</evidence>
<organism evidence="6 7">
    <name type="scientific">Cohnella herbarum</name>
    <dbReference type="NCBI Taxonomy" id="2728023"/>
    <lineage>
        <taxon>Bacteria</taxon>
        <taxon>Bacillati</taxon>
        <taxon>Bacillota</taxon>
        <taxon>Bacilli</taxon>
        <taxon>Bacillales</taxon>
        <taxon>Paenibacillaceae</taxon>
        <taxon>Cohnella</taxon>
    </lineage>
</organism>
<accession>A0A7Z2VQZ7</accession>
<sequence>MKGKVVYVVGELNPDIIMTGKDLVPEFNREKLLDSFQMVLGSSSAITASNLAGLGGDVRFVSVIGDDSLGRFCLDELNKAGIGTQHVRVDPRWSTGVTLSFSTASDRALMTHLGAISRLRPEFLPEEMYEEASHIHFGSYFLLDDMRPHWNSVFERAAGSGITTSFDAGWDINGNWNRDAITELLKVTDWFIPNEEELLQIFDAETIGEAIRKLPNERGGVVVKRGSKGALCIDRDGKTIEAKPFPVVPVDTTGAGDSFNAGMIYEWVSGQGITEALRVGCACGALATLRIGGAGNVPSREEVGQFISGFN</sequence>
<evidence type="ECO:0000256" key="4">
    <source>
        <dbReference type="RuleBase" id="RU003704"/>
    </source>
</evidence>
<evidence type="ECO:0000313" key="7">
    <source>
        <dbReference type="Proteomes" id="UP000502248"/>
    </source>
</evidence>
<name>A0A7Z2VQZ7_9BACL</name>
<dbReference type="GO" id="GO:0006796">
    <property type="term" value="P:phosphate-containing compound metabolic process"/>
    <property type="evidence" value="ECO:0007669"/>
    <property type="project" value="UniProtKB-ARBA"/>
</dbReference>
<dbReference type="Proteomes" id="UP000502248">
    <property type="component" value="Chromosome"/>
</dbReference>
<dbReference type="InterPro" id="IPR002173">
    <property type="entry name" value="Carboh/pur_kinase_PfkB_CS"/>
</dbReference>
<keyword evidence="3 4" id="KW-0418">Kinase</keyword>
<gene>
    <name evidence="6" type="ORF">HH215_33050</name>
</gene>
<dbReference type="Pfam" id="PF00294">
    <property type="entry name" value="PfkB"/>
    <property type="match status" value="1"/>
</dbReference>
<evidence type="ECO:0000256" key="1">
    <source>
        <dbReference type="ARBA" id="ARBA00010688"/>
    </source>
</evidence>
<dbReference type="EMBL" id="CP051680">
    <property type="protein sequence ID" value="QJD87535.1"/>
    <property type="molecule type" value="Genomic_DNA"/>
</dbReference>
<keyword evidence="2 4" id="KW-0808">Transferase</keyword>
<dbReference type="InterPro" id="IPR002139">
    <property type="entry name" value="Ribo/fructo_kinase"/>
</dbReference>
<proteinExistence type="inferred from homology"/>
<reference evidence="6 7" key="1">
    <citation type="submission" date="2020-04" db="EMBL/GenBank/DDBJ databases">
        <title>Genome sequencing of novel species.</title>
        <authorList>
            <person name="Heo J."/>
            <person name="Kim S.-J."/>
            <person name="Kim J.-S."/>
            <person name="Hong S.-B."/>
            <person name="Kwon S.-W."/>
        </authorList>
    </citation>
    <scope>NUCLEOTIDE SEQUENCE [LARGE SCALE GENOMIC DNA]</scope>
    <source>
        <strain evidence="6 7">MFER-1</strain>
    </source>
</reference>
<dbReference type="CDD" id="cd01166">
    <property type="entry name" value="KdgK"/>
    <property type="match status" value="1"/>
</dbReference>
<dbReference type="PROSITE" id="PS00584">
    <property type="entry name" value="PFKB_KINASES_2"/>
    <property type="match status" value="1"/>
</dbReference>